<evidence type="ECO:0000259" key="7">
    <source>
        <dbReference type="Pfam" id="PF00117"/>
    </source>
</evidence>
<dbReference type="Proteomes" id="UP000665561">
    <property type="component" value="Unassembled WGS sequence"/>
</dbReference>
<protein>
    <recommendedName>
        <fullName evidence="6">Glutamine amidotransferase</fullName>
    </recommendedName>
</protein>
<dbReference type="Gene3D" id="3.40.50.880">
    <property type="match status" value="1"/>
</dbReference>
<name>A0ABW9XS81_9BACL</name>
<evidence type="ECO:0000256" key="2">
    <source>
        <dbReference type="ARBA" id="ARBA00022741"/>
    </source>
</evidence>
<evidence type="ECO:0000256" key="3">
    <source>
        <dbReference type="ARBA" id="ARBA00022749"/>
    </source>
</evidence>
<evidence type="ECO:0000256" key="4">
    <source>
        <dbReference type="ARBA" id="ARBA00022755"/>
    </source>
</evidence>
<proteinExistence type="predicted"/>
<dbReference type="InterPro" id="IPR017926">
    <property type="entry name" value="GATASE"/>
</dbReference>
<keyword evidence="4" id="KW-0658">Purine biosynthesis</keyword>
<reference evidence="8 9" key="1">
    <citation type="submission" date="2020-01" db="EMBL/GenBank/DDBJ databases">
        <title>Paenibacillus soybeanensis sp. nov. isolated from the nodules of soybean (Glycine max(L.) Merr).</title>
        <authorList>
            <person name="Wang H."/>
        </authorList>
    </citation>
    <scope>NUCLEOTIDE SEQUENCE [LARGE SCALE GENOMIC DNA]</scope>
    <source>
        <strain evidence="8 9">T1</strain>
    </source>
</reference>
<dbReference type="Pfam" id="PF00117">
    <property type="entry name" value="GATase"/>
    <property type="match status" value="1"/>
</dbReference>
<dbReference type="RefSeq" id="WP_161744320.1">
    <property type="nucleotide sequence ID" value="NZ_JAAAMV010000012.1"/>
</dbReference>
<keyword evidence="1" id="KW-0436">Ligase</keyword>
<organism evidence="8 9">
    <name type="scientific">Paenibacillus glycinis</name>
    <dbReference type="NCBI Taxonomy" id="2697035"/>
    <lineage>
        <taxon>Bacteria</taxon>
        <taxon>Bacillati</taxon>
        <taxon>Bacillota</taxon>
        <taxon>Bacilli</taxon>
        <taxon>Bacillales</taxon>
        <taxon>Paenibacillaceae</taxon>
        <taxon>Paenibacillus</taxon>
    </lineage>
</organism>
<keyword evidence="2" id="KW-0547">Nucleotide-binding</keyword>
<keyword evidence="3" id="KW-0332">GMP biosynthesis</keyword>
<evidence type="ECO:0000313" key="9">
    <source>
        <dbReference type="Proteomes" id="UP000665561"/>
    </source>
</evidence>
<evidence type="ECO:0000256" key="5">
    <source>
        <dbReference type="ARBA" id="ARBA00022840"/>
    </source>
</evidence>
<accession>A0ABW9XS81</accession>
<sequence length="216" mass="25230">MNASPRIFVTQREIYITDTDEKRDSLDQHWITFLLKCNLLPIVLPSEKSLVKQYIQLFPPDGILLTGGGDLCLFGNGNREREEVEDYLLDWAREYSIPVIGVCRGMQLLQTRDGMNLERVSNQITATQKIIVEGTFQTVNSYHVWGTKETSDNYYVWAKSEEGIVKGILHREKPIYGIMWHPERINPYRVEDQKLFECIFTKRMDHNRTTPTECLR</sequence>
<feature type="domain" description="Glutamine amidotransferase" evidence="7">
    <location>
        <begin position="34"/>
        <end position="185"/>
    </location>
</feature>
<dbReference type="PANTHER" id="PTHR11922">
    <property type="entry name" value="GMP SYNTHASE-RELATED"/>
    <property type="match status" value="1"/>
</dbReference>
<comment type="caution">
    <text evidence="8">The sequence shown here is derived from an EMBL/GenBank/DDBJ whole genome shotgun (WGS) entry which is preliminary data.</text>
</comment>
<dbReference type="EMBL" id="JAAAMV010000012">
    <property type="protein sequence ID" value="NBD25520.1"/>
    <property type="molecule type" value="Genomic_DNA"/>
</dbReference>
<evidence type="ECO:0000256" key="6">
    <source>
        <dbReference type="ARBA" id="ARBA00031356"/>
    </source>
</evidence>
<keyword evidence="9" id="KW-1185">Reference proteome</keyword>
<gene>
    <name evidence="8" type="ORF">GT019_16690</name>
</gene>
<evidence type="ECO:0000256" key="1">
    <source>
        <dbReference type="ARBA" id="ARBA00022598"/>
    </source>
</evidence>
<dbReference type="PANTHER" id="PTHR11922:SF2">
    <property type="entry name" value="GMP SYNTHASE [GLUTAMINE-HYDROLYZING]"/>
    <property type="match status" value="1"/>
</dbReference>
<evidence type="ECO:0000313" key="8">
    <source>
        <dbReference type="EMBL" id="NBD25520.1"/>
    </source>
</evidence>
<dbReference type="InterPro" id="IPR029062">
    <property type="entry name" value="Class_I_gatase-like"/>
</dbReference>
<keyword evidence="5" id="KW-0067">ATP-binding</keyword>
<dbReference type="SUPFAM" id="SSF52317">
    <property type="entry name" value="Class I glutamine amidotransferase-like"/>
    <property type="match status" value="1"/>
</dbReference>
<dbReference type="PROSITE" id="PS51273">
    <property type="entry name" value="GATASE_TYPE_1"/>
    <property type="match status" value="1"/>
</dbReference>